<protein>
    <submittedName>
        <fullName evidence="1">Uncharacterized protein</fullName>
    </submittedName>
</protein>
<evidence type="ECO:0000313" key="2">
    <source>
        <dbReference type="Proteomes" id="UP000287651"/>
    </source>
</evidence>
<dbReference type="AlphaFoldDB" id="A0A426ZVX1"/>
<accession>A0A426ZVX1</accession>
<proteinExistence type="predicted"/>
<organism evidence="1 2">
    <name type="scientific">Ensete ventricosum</name>
    <name type="common">Abyssinian banana</name>
    <name type="synonym">Musa ensete</name>
    <dbReference type="NCBI Taxonomy" id="4639"/>
    <lineage>
        <taxon>Eukaryota</taxon>
        <taxon>Viridiplantae</taxon>
        <taxon>Streptophyta</taxon>
        <taxon>Embryophyta</taxon>
        <taxon>Tracheophyta</taxon>
        <taxon>Spermatophyta</taxon>
        <taxon>Magnoliopsida</taxon>
        <taxon>Liliopsida</taxon>
        <taxon>Zingiberales</taxon>
        <taxon>Musaceae</taxon>
        <taxon>Ensete</taxon>
    </lineage>
</organism>
<dbReference type="Proteomes" id="UP000287651">
    <property type="component" value="Unassembled WGS sequence"/>
</dbReference>
<gene>
    <name evidence="1" type="ORF">B296_00034760</name>
</gene>
<sequence length="50" mass="5983">MSVALSCTTYEITGHFRLLIVYHLFHKHKGQFLVFILQYVLHLKLLLLFH</sequence>
<dbReference type="EMBL" id="AMZH03004797">
    <property type="protein sequence ID" value="RRT68111.1"/>
    <property type="molecule type" value="Genomic_DNA"/>
</dbReference>
<evidence type="ECO:0000313" key="1">
    <source>
        <dbReference type="EMBL" id="RRT68111.1"/>
    </source>
</evidence>
<name>A0A426ZVX1_ENSVE</name>
<reference evidence="1 2" key="1">
    <citation type="journal article" date="2014" name="Agronomy (Basel)">
        <title>A Draft Genome Sequence for Ensete ventricosum, the Drought-Tolerant Tree Against Hunger.</title>
        <authorList>
            <person name="Harrison J."/>
            <person name="Moore K.A."/>
            <person name="Paszkiewicz K."/>
            <person name="Jones T."/>
            <person name="Grant M."/>
            <person name="Ambacheew D."/>
            <person name="Muzemil S."/>
            <person name="Studholme D.J."/>
        </authorList>
    </citation>
    <scope>NUCLEOTIDE SEQUENCE [LARGE SCALE GENOMIC DNA]</scope>
</reference>
<comment type="caution">
    <text evidence="1">The sequence shown here is derived from an EMBL/GenBank/DDBJ whole genome shotgun (WGS) entry which is preliminary data.</text>
</comment>